<feature type="compositionally biased region" description="Basic residues" evidence="1">
    <location>
        <begin position="242"/>
        <end position="252"/>
    </location>
</feature>
<feature type="compositionally biased region" description="Basic residues" evidence="1">
    <location>
        <begin position="320"/>
        <end position="329"/>
    </location>
</feature>
<feature type="region of interest" description="Disordered" evidence="1">
    <location>
        <begin position="354"/>
        <end position="382"/>
    </location>
</feature>
<keyword evidence="3" id="KW-0240">DNA-directed RNA polymerase</keyword>
<dbReference type="Proteomes" id="UP001318040">
    <property type="component" value="Chromosome 31"/>
</dbReference>
<dbReference type="GO" id="GO:0005736">
    <property type="term" value="C:RNA polymerase I complex"/>
    <property type="evidence" value="ECO:0007669"/>
    <property type="project" value="TreeGrafter"/>
</dbReference>
<reference evidence="3" key="1">
    <citation type="submission" date="2025-08" db="UniProtKB">
        <authorList>
            <consortium name="RefSeq"/>
        </authorList>
    </citation>
    <scope>IDENTIFICATION</scope>
    <source>
        <tissue evidence="3">Sperm</tissue>
    </source>
</reference>
<feature type="compositionally biased region" description="Basic and acidic residues" evidence="1">
    <location>
        <begin position="512"/>
        <end position="527"/>
    </location>
</feature>
<evidence type="ECO:0000256" key="1">
    <source>
        <dbReference type="SAM" id="MobiDB-lite"/>
    </source>
</evidence>
<sequence>MRRGYSTRKVSDSKNERAEGEISSNVFECPPDFEEGAYIPLGGLTVESAKASSTEVWLIQAPTDFSPQCLAGMMIPLEGFERVTLDKENKHYRIMSSCQGMPKTGVVLPVEKGGDRLQWAPVLKGMISVTEEAVGMANGSGKIHPVPVPPPPRIPEGLRQRFKPFGYSQPAGAQGHIADRKETTRKKRKLAVGPELVVKDEPNWSKRAKGDKKSREKSRDETVPAAPLAVQVKVEPEEGHGKAHGRKKKNREKNREVAAPAVVDGSNLAVQVKEEGAEERNGNEASPEAATRSGGTESPLLCLQDAAGESEEGGKEEVKPKKKKKKSKKDRKEEAPLAAVEISELSEGVCAAVKIEQGSTESRSRKKKKKSRDKEKTAMGEGVCAADLIRNEAYDGVEVKTEMESWDLIREEAASPSAYSCVVPKVEAEQNEPSVRRKKKKRRDKDADDADDAGGEGHVAAGTTSSRSTVAGDAGAADVKVADIAVDDTELYPVKREDEEEARKKKQKKKKKEEETEKHVAVKREEPPSDAAAVDEHALRKRSKHKQSEEEIPNADVGERAHKKTKKKKKK</sequence>
<dbReference type="RefSeq" id="XP_032820176.1">
    <property type="nucleotide sequence ID" value="XM_032964285.1"/>
</dbReference>
<dbReference type="InterPro" id="IPR013240">
    <property type="entry name" value="DNA-dir_RNA_pol1_su_RPA34"/>
</dbReference>
<feature type="compositionally biased region" description="Basic and acidic residues" evidence="1">
    <location>
        <begin position="493"/>
        <end position="503"/>
    </location>
</feature>
<dbReference type="GO" id="GO:0006360">
    <property type="term" value="P:transcription by RNA polymerase I"/>
    <property type="evidence" value="ECO:0007669"/>
    <property type="project" value="InterPro"/>
</dbReference>
<name>A0AAJ7X3Q5_PETMA</name>
<evidence type="ECO:0000313" key="2">
    <source>
        <dbReference type="Proteomes" id="UP001318040"/>
    </source>
</evidence>
<dbReference type="PANTHER" id="PTHR15484">
    <property type="entry name" value="DNA-DIRECTED RNA POLYMERASE I SUBUNIT RPA34"/>
    <property type="match status" value="1"/>
</dbReference>
<feature type="compositionally biased region" description="Basic residues" evidence="1">
    <location>
        <begin position="561"/>
        <end position="571"/>
    </location>
</feature>
<dbReference type="KEGG" id="pmrn:103091782"/>
<dbReference type="Gene3D" id="6.20.250.70">
    <property type="match status" value="1"/>
</dbReference>
<dbReference type="Pfam" id="PF08208">
    <property type="entry name" value="RNA_polI_A34"/>
    <property type="match status" value="1"/>
</dbReference>
<accession>A0AAJ7X3Q5</accession>
<feature type="region of interest" description="Disordered" evidence="1">
    <location>
        <begin position="167"/>
        <end position="340"/>
    </location>
</feature>
<protein>
    <submittedName>
        <fullName evidence="3">DNA-directed RNA polymerase I subunit RPA34</fullName>
    </submittedName>
</protein>
<evidence type="ECO:0000313" key="3">
    <source>
        <dbReference type="RefSeq" id="XP_032820176.1"/>
    </source>
</evidence>
<organism evidence="2 3">
    <name type="scientific">Petromyzon marinus</name>
    <name type="common">Sea lamprey</name>
    <dbReference type="NCBI Taxonomy" id="7757"/>
    <lineage>
        <taxon>Eukaryota</taxon>
        <taxon>Metazoa</taxon>
        <taxon>Chordata</taxon>
        <taxon>Craniata</taxon>
        <taxon>Vertebrata</taxon>
        <taxon>Cyclostomata</taxon>
        <taxon>Hyperoartia</taxon>
        <taxon>Petromyzontiformes</taxon>
        <taxon>Petromyzontidae</taxon>
        <taxon>Petromyzon</taxon>
    </lineage>
</organism>
<feature type="compositionally biased region" description="Basic and acidic residues" evidence="1">
    <location>
        <begin position="211"/>
        <end position="222"/>
    </location>
</feature>
<gene>
    <name evidence="3" type="primary">CD3EAP</name>
</gene>
<feature type="compositionally biased region" description="Basic and acidic residues" evidence="1">
    <location>
        <begin position="272"/>
        <end position="282"/>
    </location>
</feature>
<proteinExistence type="predicted"/>
<keyword evidence="2" id="KW-1185">Reference proteome</keyword>
<feature type="compositionally biased region" description="Basic and acidic residues" evidence="1">
    <location>
        <begin position="9"/>
        <end position="20"/>
    </location>
</feature>
<dbReference type="CTD" id="10849"/>
<dbReference type="PANTHER" id="PTHR15484:SF8">
    <property type="entry name" value="DNA-DIRECTED RNA POLYMERASE I SUBUNIT RPA34"/>
    <property type="match status" value="1"/>
</dbReference>
<keyword evidence="3" id="KW-0804">Transcription</keyword>
<feature type="compositionally biased region" description="Low complexity" evidence="1">
    <location>
        <begin position="470"/>
        <end position="484"/>
    </location>
</feature>
<feature type="region of interest" description="Disordered" evidence="1">
    <location>
        <begin position="1"/>
        <end position="23"/>
    </location>
</feature>
<dbReference type="GO" id="GO:0003723">
    <property type="term" value="F:RNA binding"/>
    <property type="evidence" value="ECO:0007669"/>
    <property type="project" value="TreeGrafter"/>
</dbReference>
<feature type="region of interest" description="Disordered" evidence="1">
    <location>
        <begin position="415"/>
        <end position="571"/>
    </location>
</feature>
<dbReference type="AlphaFoldDB" id="A0AAJ7X3Q5"/>